<evidence type="ECO:0000256" key="8">
    <source>
        <dbReference type="SAM" id="Phobius"/>
    </source>
</evidence>
<evidence type="ECO:0000313" key="10">
    <source>
        <dbReference type="EMBL" id="CAB4252507.1"/>
    </source>
</evidence>
<feature type="transmembrane region" description="Helical" evidence="8">
    <location>
        <begin position="723"/>
        <end position="741"/>
    </location>
</feature>
<feature type="region of interest" description="Disordered" evidence="7">
    <location>
        <begin position="144"/>
        <end position="198"/>
    </location>
</feature>
<evidence type="ECO:0000256" key="3">
    <source>
        <dbReference type="ARBA" id="ARBA00022554"/>
    </source>
</evidence>
<comment type="caution">
    <text evidence="10">The sequence shown here is derived from an EMBL/GenBank/DDBJ whole genome shotgun (WGS) entry which is preliminary data.</text>
</comment>
<feature type="transmembrane region" description="Helical" evidence="8">
    <location>
        <begin position="614"/>
        <end position="638"/>
    </location>
</feature>
<feature type="region of interest" description="Disordered" evidence="7">
    <location>
        <begin position="16"/>
        <end position="38"/>
    </location>
</feature>
<dbReference type="InterPro" id="IPR013057">
    <property type="entry name" value="AA_transpt_TM"/>
</dbReference>
<dbReference type="PANTHER" id="PTHR22950">
    <property type="entry name" value="AMINO ACID TRANSPORTER"/>
    <property type="match status" value="1"/>
</dbReference>
<dbReference type="PANTHER" id="PTHR22950:SF666">
    <property type="entry name" value="VACUOLAR AMINO ACID TRANSPORTER 4"/>
    <property type="match status" value="1"/>
</dbReference>
<dbReference type="RefSeq" id="XP_041404545.1">
    <property type="nucleotide sequence ID" value="XM_041548611.1"/>
</dbReference>
<dbReference type="OrthoDB" id="1684102at2759"/>
<feature type="transmembrane region" description="Helical" evidence="8">
    <location>
        <begin position="658"/>
        <end position="677"/>
    </location>
</feature>
<keyword evidence="4 8" id="KW-0812">Transmembrane</keyword>
<feature type="transmembrane region" description="Helical" evidence="8">
    <location>
        <begin position="512"/>
        <end position="529"/>
    </location>
</feature>
<dbReference type="Pfam" id="PF01490">
    <property type="entry name" value="Aa_trans"/>
    <property type="match status" value="1"/>
</dbReference>
<dbReference type="Gene3D" id="1.20.1740.10">
    <property type="entry name" value="Amino acid/polyamine transporter I"/>
    <property type="match status" value="1"/>
</dbReference>
<feature type="compositionally biased region" description="Low complexity" evidence="7">
    <location>
        <begin position="276"/>
        <end position="291"/>
    </location>
</feature>
<keyword evidence="11" id="KW-1185">Reference proteome</keyword>
<evidence type="ECO:0000256" key="7">
    <source>
        <dbReference type="SAM" id="MobiDB-lite"/>
    </source>
</evidence>
<dbReference type="GeneID" id="64855636"/>
<dbReference type="GO" id="GO:0005302">
    <property type="term" value="F:L-tyrosine transmembrane transporter activity"/>
    <property type="evidence" value="ECO:0007669"/>
    <property type="project" value="TreeGrafter"/>
</dbReference>
<feature type="region of interest" description="Disordered" evidence="7">
    <location>
        <begin position="263"/>
        <end position="291"/>
    </location>
</feature>
<evidence type="ECO:0000313" key="11">
    <source>
        <dbReference type="Proteomes" id="UP000644660"/>
    </source>
</evidence>
<evidence type="ECO:0000259" key="9">
    <source>
        <dbReference type="Pfam" id="PF01490"/>
    </source>
</evidence>
<dbReference type="EMBL" id="CAEFZW010000001">
    <property type="protein sequence ID" value="CAB4252507.1"/>
    <property type="molecule type" value="Genomic_DNA"/>
</dbReference>
<keyword evidence="3" id="KW-0926">Vacuole</keyword>
<feature type="transmembrane region" description="Helical" evidence="8">
    <location>
        <begin position="541"/>
        <end position="562"/>
    </location>
</feature>
<feature type="transmembrane region" description="Helical" evidence="8">
    <location>
        <begin position="468"/>
        <end position="492"/>
    </location>
</feature>
<comment type="subcellular location">
    <subcellularLocation>
        <location evidence="1">Vacuole membrane</location>
        <topology evidence="1">Multi-pass membrane protein</topology>
    </subcellularLocation>
</comment>
<feature type="compositionally biased region" description="Polar residues" evidence="7">
    <location>
        <begin position="144"/>
        <end position="170"/>
    </location>
</feature>
<comment type="similarity">
    <text evidence="2">Belongs to the amino acid/polyamine transporter 2 family.</text>
</comment>
<evidence type="ECO:0000256" key="5">
    <source>
        <dbReference type="ARBA" id="ARBA00022989"/>
    </source>
</evidence>
<dbReference type="AlphaFoldDB" id="A0A8H2VC49"/>
<feature type="transmembrane region" description="Helical" evidence="8">
    <location>
        <begin position="582"/>
        <end position="602"/>
    </location>
</feature>
<reference evidence="10 11" key="1">
    <citation type="submission" date="2020-05" db="EMBL/GenBank/DDBJ databases">
        <authorList>
            <person name="Casaregola S."/>
            <person name="Devillers H."/>
            <person name="Grondin C."/>
        </authorList>
    </citation>
    <scope>NUCLEOTIDE SEQUENCE [LARGE SCALE GENOMIC DNA]</scope>
    <source>
        <strain evidence="10 11">CLIB 1767</strain>
    </source>
</reference>
<organism evidence="10 11">
    <name type="scientific">Maudiozyma barnettii</name>
    <dbReference type="NCBI Taxonomy" id="61262"/>
    <lineage>
        <taxon>Eukaryota</taxon>
        <taxon>Fungi</taxon>
        <taxon>Dikarya</taxon>
        <taxon>Ascomycota</taxon>
        <taxon>Saccharomycotina</taxon>
        <taxon>Saccharomycetes</taxon>
        <taxon>Saccharomycetales</taxon>
        <taxon>Saccharomycetaceae</taxon>
        <taxon>Maudiozyma</taxon>
    </lineage>
</organism>
<dbReference type="Proteomes" id="UP000644660">
    <property type="component" value="Unassembled WGS sequence"/>
</dbReference>
<evidence type="ECO:0000256" key="4">
    <source>
        <dbReference type="ARBA" id="ARBA00022692"/>
    </source>
</evidence>
<evidence type="ECO:0000256" key="1">
    <source>
        <dbReference type="ARBA" id="ARBA00004128"/>
    </source>
</evidence>
<feature type="transmembrane region" description="Helical" evidence="8">
    <location>
        <begin position="426"/>
        <end position="447"/>
    </location>
</feature>
<feature type="domain" description="Amino acid transporter transmembrane" evidence="9">
    <location>
        <begin position="394"/>
        <end position="811"/>
    </location>
</feature>
<protein>
    <submittedName>
        <fullName evidence="10">Similar to Saccharomyces cerevisiae YNL101W AVT4 Vacuolar transporter, exports large neutral amino acids from the vacuole</fullName>
    </submittedName>
</protein>
<proteinExistence type="inferred from homology"/>
<keyword evidence="5 8" id="KW-1133">Transmembrane helix</keyword>
<keyword evidence="6 8" id="KW-0472">Membrane</keyword>
<name>A0A8H2VC49_9SACH</name>
<gene>
    <name evidence="10" type="ORF">KABA2_01S15224</name>
</gene>
<accession>A0A8H2VC49</accession>
<feature type="compositionally biased region" description="Low complexity" evidence="7">
    <location>
        <begin position="16"/>
        <end position="30"/>
    </location>
</feature>
<feature type="transmembrane region" description="Helical" evidence="8">
    <location>
        <begin position="787"/>
        <end position="808"/>
    </location>
</feature>
<evidence type="ECO:0000256" key="2">
    <source>
        <dbReference type="ARBA" id="ARBA00008066"/>
    </source>
</evidence>
<feature type="compositionally biased region" description="Polar residues" evidence="7">
    <location>
        <begin position="263"/>
        <end position="272"/>
    </location>
</feature>
<feature type="transmembrane region" description="Helical" evidence="8">
    <location>
        <begin position="747"/>
        <end position="767"/>
    </location>
</feature>
<feature type="region of interest" description="Disordered" evidence="7">
    <location>
        <begin position="357"/>
        <end position="376"/>
    </location>
</feature>
<dbReference type="GO" id="GO:0005774">
    <property type="term" value="C:vacuolar membrane"/>
    <property type="evidence" value="ECO:0007669"/>
    <property type="project" value="UniProtKB-SubCell"/>
</dbReference>
<evidence type="ECO:0000256" key="6">
    <source>
        <dbReference type="ARBA" id="ARBA00023136"/>
    </source>
</evidence>
<sequence length="813" mass="89942">MFSNSKYELLDSGSNYANNSKNKNINNNLSVPRPTSSTTIVPSENITINTDDNNNNNNNNGITSNKVKNIEIPSSNSNRGGVHPLLINRRNSTIKNTPIVANLGKSVDSHVFVSIHSPNFRTSQDGHQEEIMNSVRENYLNNTQRKNSMGLNSNTGSLKSDSITLRTQSPARVVTDDENPPLGETASELDDPSLKSTGGDILRDIYKMTNHPSDSNLKRQKSTDDVRLTMESRRRQSAAGGLNVPGGFRREFIVKKVRTKSTNVQSNISSIRNDYGTSRPGTPRPSTTGTSAVVLSSSSSVAVSDAHPTVDRESNQPIEQPSEVPFLTKNFMEFLYLYGHFAGESFEDDFFDDSGSNPLDGYENNNRKEESSPLIPLGSTEAVTKSQVSSMKGTASPSKVFLLLMKSFVGTGVLFLPQGFHNGGLTLSIFLLIFFGGYSYWCYYILIQSKVYTKVASFGDIGLKTYGPWMKFGILLALVLTQVGFSAAYMIFTAKNIGAFLQNVFRVENLKLGYIMLFQLIVFIPLSFIRNISKLSLPSLFANFFIMIGLIIILFFTMKHLFITLDMKPAEGVIYGVNGSRWTLFVGTAIFTFEGIGLIIPVQNSMKNPEKFPLVLGLVIITVTLLFVTVAVVGYLSYGSKVETVILLNLPQDNITVNLIQLFYSIAIMLSTPLQLFPAIKIIENKVFATGGKFILRTTMGERAVRQFTESGKSNWKVKWTKNLGRTFIVSTVVLTAYCGVDSLDKFVSIIGSFCCLPLVYVFPALLHLRCCSSARENGDDSKKTRFLIIVDQVLVLFGIISMVYTSYQSIFT</sequence>